<dbReference type="SMART" id="SM00333">
    <property type="entry name" value="TUDOR"/>
    <property type="match status" value="3"/>
</dbReference>
<dbReference type="Gene3D" id="3.30.420.610">
    <property type="entry name" value="LOTUS domain-like"/>
    <property type="match status" value="1"/>
</dbReference>
<dbReference type="Proteomes" id="UP000075880">
    <property type="component" value="Unassembled WGS sequence"/>
</dbReference>
<dbReference type="InterPro" id="IPR035437">
    <property type="entry name" value="SNase_OB-fold_sf"/>
</dbReference>
<dbReference type="Gene3D" id="2.30.30.140">
    <property type="match status" value="3"/>
</dbReference>
<dbReference type="PANTHER" id="PTHR22948:SF77">
    <property type="entry name" value="SERINE_THREONINE-PROTEIN KINASE 31-LIKE ISOFORM X1"/>
    <property type="match status" value="1"/>
</dbReference>
<dbReference type="Pfam" id="PF00567">
    <property type="entry name" value="TUDOR"/>
    <property type="match status" value="3"/>
</dbReference>
<keyword evidence="3" id="KW-0677">Repeat</keyword>
<evidence type="ECO:0000313" key="8">
    <source>
        <dbReference type="EnsemblMetazoa" id="ENSAATROPP010682"/>
    </source>
</evidence>
<dbReference type="InterPro" id="IPR025605">
    <property type="entry name" value="OST-HTH/LOTUS_dom"/>
</dbReference>
<keyword evidence="9" id="KW-1185">Reference proteome</keyword>
<feature type="compositionally biased region" description="Low complexity" evidence="5">
    <location>
        <begin position="307"/>
        <end position="332"/>
    </location>
</feature>
<feature type="region of interest" description="Disordered" evidence="5">
    <location>
        <begin position="1190"/>
        <end position="1222"/>
    </location>
</feature>
<feature type="domain" description="HTH OST-type" evidence="7">
    <location>
        <begin position="16"/>
        <end position="88"/>
    </location>
</feature>
<dbReference type="InterPro" id="IPR002999">
    <property type="entry name" value="Tudor"/>
</dbReference>
<dbReference type="SUPFAM" id="SSF63748">
    <property type="entry name" value="Tudor/PWWP/MBT"/>
    <property type="match status" value="3"/>
</dbReference>
<feature type="compositionally biased region" description="Low complexity" evidence="5">
    <location>
        <begin position="1194"/>
        <end position="1215"/>
    </location>
</feature>
<dbReference type="Pfam" id="PF12872">
    <property type="entry name" value="OST-HTH"/>
    <property type="match status" value="1"/>
</dbReference>
<protein>
    <recommendedName>
        <fullName evidence="10">Tudor domain-containing protein 7</fullName>
    </recommendedName>
</protein>
<dbReference type="PROSITE" id="PS51644">
    <property type="entry name" value="HTH_OST"/>
    <property type="match status" value="1"/>
</dbReference>
<name>A0AAG5DHJ6_ANOAO</name>
<keyword evidence="4" id="KW-0744">Spermatogenesis</keyword>
<feature type="region of interest" description="Disordered" evidence="5">
    <location>
        <begin position="1136"/>
        <end position="1173"/>
    </location>
</feature>
<evidence type="ECO:0000256" key="1">
    <source>
        <dbReference type="ARBA" id="ARBA00004496"/>
    </source>
</evidence>
<evidence type="ECO:0000256" key="4">
    <source>
        <dbReference type="ARBA" id="ARBA00022871"/>
    </source>
</evidence>
<reference evidence="8" key="1">
    <citation type="submission" date="2024-04" db="UniProtKB">
        <authorList>
            <consortium name="EnsemblMetazoa"/>
        </authorList>
    </citation>
    <scope>IDENTIFICATION</scope>
    <source>
        <strain evidence="8">EBRO</strain>
    </source>
</reference>
<comment type="subcellular location">
    <subcellularLocation>
        <location evidence="1">Cytoplasm</location>
    </subcellularLocation>
</comment>
<dbReference type="CDD" id="cd09972">
    <property type="entry name" value="LOTUS_TDRD_OSKAR"/>
    <property type="match status" value="1"/>
</dbReference>
<dbReference type="InterPro" id="IPR050621">
    <property type="entry name" value="Tudor_domain_containing"/>
</dbReference>
<evidence type="ECO:0000313" key="9">
    <source>
        <dbReference type="Proteomes" id="UP000075880"/>
    </source>
</evidence>
<feature type="region of interest" description="Disordered" evidence="5">
    <location>
        <begin position="348"/>
        <end position="400"/>
    </location>
</feature>
<feature type="compositionally biased region" description="Polar residues" evidence="5">
    <location>
        <begin position="211"/>
        <end position="235"/>
    </location>
</feature>
<keyword evidence="2" id="KW-0963">Cytoplasm</keyword>
<evidence type="ECO:0008006" key="10">
    <source>
        <dbReference type="Google" id="ProtNLM"/>
    </source>
</evidence>
<feature type="compositionally biased region" description="Low complexity" evidence="5">
    <location>
        <begin position="383"/>
        <end position="397"/>
    </location>
</feature>
<organism evidence="8 9">
    <name type="scientific">Anopheles atroparvus</name>
    <name type="common">European mosquito</name>
    <dbReference type="NCBI Taxonomy" id="41427"/>
    <lineage>
        <taxon>Eukaryota</taxon>
        <taxon>Metazoa</taxon>
        <taxon>Ecdysozoa</taxon>
        <taxon>Arthropoda</taxon>
        <taxon>Hexapoda</taxon>
        <taxon>Insecta</taxon>
        <taxon>Pterygota</taxon>
        <taxon>Neoptera</taxon>
        <taxon>Endopterygota</taxon>
        <taxon>Diptera</taxon>
        <taxon>Nematocera</taxon>
        <taxon>Culicoidea</taxon>
        <taxon>Culicidae</taxon>
        <taxon>Anophelinae</taxon>
        <taxon>Anopheles</taxon>
    </lineage>
</organism>
<feature type="compositionally biased region" description="Low complexity" evidence="5">
    <location>
        <begin position="236"/>
        <end position="262"/>
    </location>
</feature>
<evidence type="ECO:0000256" key="3">
    <source>
        <dbReference type="ARBA" id="ARBA00022737"/>
    </source>
</evidence>
<feature type="domain" description="Tudor" evidence="6">
    <location>
        <begin position="1287"/>
        <end position="1346"/>
    </location>
</feature>
<dbReference type="CDD" id="cd20379">
    <property type="entry name" value="Tudor_dTUD-like"/>
    <property type="match status" value="2"/>
</dbReference>
<feature type="compositionally biased region" description="Low complexity" evidence="5">
    <location>
        <begin position="1148"/>
        <end position="1173"/>
    </location>
</feature>
<evidence type="ECO:0000259" key="7">
    <source>
        <dbReference type="PROSITE" id="PS51644"/>
    </source>
</evidence>
<dbReference type="InterPro" id="IPR041966">
    <property type="entry name" value="LOTUS-like"/>
</dbReference>
<accession>A0AAG5DHJ6</accession>
<dbReference type="GO" id="GO:0007283">
    <property type="term" value="P:spermatogenesis"/>
    <property type="evidence" value="ECO:0007669"/>
    <property type="project" value="UniProtKB-KW"/>
</dbReference>
<feature type="compositionally biased region" description="Polar residues" evidence="5">
    <location>
        <begin position="170"/>
        <end position="196"/>
    </location>
</feature>
<feature type="compositionally biased region" description="Polar residues" evidence="5">
    <location>
        <begin position="145"/>
        <end position="158"/>
    </location>
</feature>
<evidence type="ECO:0000259" key="6">
    <source>
        <dbReference type="PROSITE" id="PS50304"/>
    </source>
</evidence>
<dbReference type="PROSITE" id="PS50304">
    <property type="entry name" value="TUDOR"/>
    <property type="match status" value="1"/>
</dbReference>
<evidence type="ECO:0000256" key="2">
    <source>
        <dbReference type="ARBA" id="ARBA00022490"/>
    </source>
</evidence>
<evidence type="ECO:0000256" key="5">
    <source>
        <dbReference type="SAM" id="MobiDB-lite"/>
    </source>
</evidence>
<feature type="region of interest" description="Disordered" evidence="5">
    <location>
        <begin position="145"/>
        <end position="332"/>
    </location>
</feature>
<proteinExistence type="predicted"/>
<dbReference type="GO" id="GO:0030154">
    <property type="term" value="P:cell differentiation"/>
    <property type="evidence" value="ECO:0007669"/>
    <property type="project" value="UniProtKB-ARBA"/>
</dbReference>
<dbReference type="PANTHER" id="PTHR22948">
    <property type="entry name" value="TUDOR DOMAIN CONTAINING PROTEIN"/>
    <property type="match status" value="1"/>
</dbReference>
<keyword evidence="4" id="KW-0221">Differentiation</keyword>
<dbReference type="EnsemblMetazoa" id="ENSAATROPT011795">
    <property type="protein sequence ID" value="ENSAATROPP010682"/>
    <property type="gene ID" value="ENSAATROPG009607"/>
</dbReference>
<dbReference type="Gene3D" id="2.40.50.90">
    <property type="match status" value="3"/>
</dbReference>
<feature type="compositionally biased region" description="Low complexity" evidence="5">
    <location>
        <begin position="348"/>
        <end position="366"/>
    </location>
</feature>
<feature type="compositionally biased region" description="Polar residues" evidence="5">
    <location>
        <begin position="272"/>
        <end position="283"/>
    </location>
</feature>
<sequence length="1435" mass="157448">MPSPNENKPPGRMSDEAWAAIKAVRALVASLKETSTVLSVLRDYRAIEGDSLPYRKYGFSTVEDFLLASGEFVIKQTAGESTRIYIKPNRDSAHIMNMVSAQKSNGKSSSGSRRFVALRQPTTPSLNGRGFGGSTTQYSRIYQQLPSSGRNNGTTPSVNAKKISFAKPPTMTTAATSPRNKGSGAPSWSNVQQQSAKGGGGGEGSRPILKAQSSSNTINKGQTTGRKSNSTSPEANNNNRTTKNLNGGGTQQTMPTTTQLPTNDLRHFLNERNGTLSRSSVEMRQSDKVLPLSTATTARKPLPFSIAPKTSAATPAATPAAKPVQQQPAPPANARKSLLQLLETLPQQQQLQQRNSSSQLNTNRSNGPGSGRTILPLMSIDVPPTTMPSTPTANTTTKSVNSRLQIAKAALPALSAEKTPQPTPPAVANTFIFQRAQSLDERSATARVMQPQNNFAPNTYSSPAASVVHQPVVSLTGKKSLQDRLKVNQQVVEKDLEAVARLTQQQQPGTAVPFERTLSSTSTNSAVSTGSSIVSEQINAFAPTTRPTTFSWSDPNATPVELLVKYSSYKGYVRPEYRYYRLKNGRIQCRVTLNGTAYSTYPADFANEFEGQFAAALAAIEALQRDESRQTYSVCLDADPEIASTIYELLASCPHGMFSKNIPDAFRAAHQTLLPDHWFSIIDRYANQLFQLEEGPGDTIVFARDQPSSSDADSNTSEARQMAMNQLQLPWGEQYWNLYITHPVSTVEVWARLVGKEYSDKMDALITDIEMSMLNAQPRPEDTVAAVGEYYLVSITDCWNRVRVDEINYETNQCQCFFIDIGEKEQVALDALYPCDPKYLQLPGQAKCFTLDGLEDFCENPKGKPHLEELLMARVFIGEILTKREDYEAAESSGGPGSGTLKLLLYDTSSQYDVLLNPVLLTRICNDTPVPELNRKTVNYVTISHVDDQGDVYCQKDGKMQYIQRLITNLTRSNALEGEHRGLYTPSNTTNQRLYLVQDETDAKWYRAALDAKESGPYCRMLYVDVGCRRRANVSNLYRLEMISLALNHYPPQAIRMRMFELPGCDNPQVLARLRAFLRPAMPAMAKVFSMEAGTLPLVKVYVHVADGGEAGNKILVCVNEAIKIEQELEIGSELISTPRVTDGGGSITSSDTDTTGTNLNSSQSSGGYTLSSADGKELSSRFDGLNLSAGKKSNSIPTTSPGSSSSSATLTPDSGASGAGGTRTMAKLAKITLPPVGQLFDVKVTIVSNPMFFIVQPYAHAKQLNQLMCELQEFCMSKAQIVRKNQIRQGEAYAALNRDGHWYRIVVVNILFGRSPIHAYFCDFGMIEMLTIDNLRVLPANFRVLPQQAVKAKLYGVKPLNKDWQAEDAVRFQELTVRRSFASIVHSVQADEINKDEKLVELELIDVSGEDDVYIHKRLVDEGLAVYTAEAHTV</sequence>
<dbReference type="GO" id="GO:0005737">
    <property type="term" value="C:cytoplasm"/>
    <property type="evidence" value="ECO:0007669"/>
    <property type="project" value="UniProtKB-SubCell"/>
</dbReference>